<proteinExistence type="predicted"/>
<feature type="signal peptide" evidence="1">
    <location>
        <begin position="1"/>
        <end position="19"/>
    </location>
</feature>
<dbReference type="AlphaFoldDB" id="A0A4R2EJS8"/>
<gene>
    <name evidence="2" type="ORF">CLV25_106167</name>
</gene>
<sequence length="463" mass="51065">MRVKSFYKLLVGLSAALFIQGCSSTSKIPKPNEGYTSFEYKPTSSVVNVPVSLSEKMLNSKINAEINGLLFEDKNMTDDNVMLKVWKVQPIAVQINGMSIDYRIPLKIWLKGGMTKLGITVAKEVELQIALKYHTTFGIAPDWSVSSKTVSSGFEWITNPEVSLVGFKVPVKYVADKIVGGMQGRVCAEIDNQIKTQFDIKNQMATAWKQVQQPMLLNKDYNLWLKLTPSEITATPFTSRNGIVSTAIGVKSQTEVLVSTKAPVVTPVAKLPNFRLIQKSDGQFNFNIWTDIPYAEAEQIAIKEVKGKMFSSGSKNVTVNSLQIYGSNGKIIVGANLSGSFNGTVYFAGVPVYNKEKHAVEVADFDFEMQTKNILYKSAAWLFKSTIKDAIKENMVFPISSYLNTAKSTANASLKNNRSVQNIAINGVVDQIDIDNIYLADKSFKVLGIARGKLNVAVEGLNF</sequence>
<dbReference type="InterPro" id="IPR025515">
    <property type="entry name" value="DUF4403"/>
</dbReference>
<feature type="chain" id="PRO_5020863922" evidence="1">
    <location>
        <begin position="20"/>
        <end position="463"/>
    </location>
</feature>
<keyword evidence="1" id="KW-0732">Signal</keyword>
<dbReference type="RefSeq" id="WP_131839160.1">
    <property type="nucleotide sequence ID" value="NZ_SLWB01000006.1"/>
</dbReference>
<dbReference type="Proteomes" id="UP000294830">
    <property type="component" value="Unassembled WGS sequence"/>
</dbReference>
<dbReference type="OrthoDB" id="617059at2"/>
<dbReference type="EMBL" id="SLWB01000006">
    <property type="protein sequence ID" value="TCN68585.1"/>
    <property type="molecule type" value="Genomic_DNA"/>
</dbReference>
<keyword evidence="3" id="KW-1185">Reference proteome</keyword>
<name>A0A4R2EJS8_9BACT</name>
<protein>
    <submittedName>
        <fullName evidence="2">Uncharacterized protein DUF4403</fullName>
    </submittedName>
</protein>
<accession>A0A4R2EJS8</accession>
<evidence type="ECO:0000313" key="2">
    <source>
        <dbReference type="EMBL" id="TCN68585.1"/>
    </source>
</evidence>
<evidence type="ECO:0000256" key="1">
    <source>
        <dbReference type="SAM" id="SignalP"/>
    </source>
</evidence>
<dbReference type="Pfam" id="PF14356">
    <property type="entry name" value="DUF4403"/>
    <property type="match status" value="1"/>
</dbReference>
<evidence type="ECO:0000313" key="3">
    <source>
        <dbReference type="Proteomes" id="UP000294830"/>
    </source>
</evidence>
<reference evidence="2 3" key="1">
    <citation type="submission" date="2019-03" db="EMBL/GenBank/DDBJ databases">
        <title>Genomic Encyclopedia of Archaeal and Bacterial Type Strains, Phase II (KMG-II): from individual species to whole genera.</title>
        <authorList>
            <person name="Goeker M."/>
        </authorList>
    </citation>
    <scope>NUCLEOTIDE SEQUENCE [LARGE SCALE GENOMIC DNA]</scope>
    <source>
        <strain evidence="2 3">RL-C</strain>
    </source>
</reference>
<dbReference type="PROSITE" id="PS51257">
    <property type="entry name" value="PROKAR_LIPOPROTEIN"/>
    <property type="match status" value="1"/>
</dbReference>
<comment type="caution">
    <text evidence="2">The sequence shown here is derived from an EMBL/GenBank/DDBJ whole genome shotgun (WGS) entry which is preliminary data.</text>
</comment>
<organism evidence="2 3">
    <name type="scientific">Acetobacteroides hydrogenigenes</name>
    <dbReference type="NCBI Taxonomy" id="979970"/>
    <lineage>
        <taxon>Bacteria</taxon>
        <taxon>Pseudomonadati</taxon>
        <taxon>Bacteroidota</taxon>
        <taxon>Bacteroidia</taxon>
        <taxon>Bacteroidales</taxon>
        <taxon>Rikenellaceae</taxon>
        <taxon>Acetobacteroides</taxon>
    </lineage>
</organism>